<dbReference type="EMBL" id="CAVMJV010000001">
    <property type="protein sequence ID" value="CAK5010250.1"/>
    <property type="molecule type" value="Genomic_DNA"/>
</dbReference>
<comment type="caution">
    <text evidence="1">The sequence shown here is derived from an EMBL/GenBank/DDBJ whole genome shotgun (WGS) entry which is preliminary data.</text>
</comment>
<name>A0ACB0XNM8_MELEN</name>
<accession>A0ACB0XNM8</accession>
<proteinExistence type="predicted"/>
<evidence type="ECO:0000313" key="2">
    <source>
        <dbReference type="Proteomes" id="UP001497535"/>
    </source>
</evidence>
<evidence type="ECO:0000313" key="1">
    <source>
        <dbReference type="EMBL" id="CAK5010250.1"/>
    </source>
</evidence>
<sequence length="61" mass="7205">MLLLMMIFLHLLPSQLFLKVLMLPLYLTLLQLDKLQKGDSQKSLKVQRDGRKDMMNTMKQN</sequence>
<keyword evidence="2" id="KW-1185">Reference proteome</keyword>
<dbReference type="Proteomes" id="UP001497535">
    <property type="component" value="Unassembled WGS sequence"/>
</dbReference>
<organism evidence="1 2">
    <name type="scientific">Meloidogyne enterolobii</name>
    <name type="common">Root-knot nematode worm</name>
    <name type="synonym">Meloidogyne mayaguensis</name>
    <dbReference type="NCBI Taxonomy" id="390850"/>
    <lineage>
        <taxon>Eukaryota</taxon>
        <taxon>Metazoa</taxon>
        <taxon>Ecdysozoa</taxon>
        <taxon>Nematoda</taxon>
        <taxon>Chromadorea</taxon>
        <taxon>Rhabditida</taxon>
        <taxon>Tylenchina</taxon>
        <taxon>Tylenchomorpha</taxon>
        <taxon>Tylenchoidea</taxon>
        <taxon>Meloidogynidae</taxon>
        <taxon>Meloidogyninae</taxon>
        <taxon>Meloidogyne</taxon>
    </lineage>
</organism>
<reference evidence="1" key="1">
    <citation type="submission" date="2023-11" db="EMBL/GenBank/DDBJ databases">
        <authorList>
            <person name="Poullet M."/>
        </authorList>
    </citation>
    <scope>NUCLEOTIDE SEQUENCE</scope>
    <source>
        <strain evidence="1">E1834</strain>
    </source>
</reference>
<protein>
    <submittedName>
        <fullName evidence="1">Uncharacterized protein</fullName>
    </submittedName>
</protein>
<gene>
    <name evidence="1" type="ORF">MENTE1834_LOCUS1569</name>
</gene>